<evidence type="ECO:0000256" key="1">
    <source>
        <dbReference type="ARBA" id="ARBA00010048"/>
    </source>
</evidence>
<keyword evidence="5" id="KW-1185">Reference proteome</keyword>
<dbReference type="Proteomes" id="UP000650467">
    <property type="component" value="Unassembled WGS sequence"/>
</dbReference>
<gene>
    <name evidence="4" type="ORF">HXX76_005058</name>
</gene>
<dbReference type="SUPFAM" id="SSF46579">
    <property type="entry name" value="Prefoldin"/>
    <property type="match status" value="1"/>
</dbReference>
<dbReference type="EMBL" id="JAEHOC010000009">
    <property type="protein sequence ID" value="KAG2438507.1"/>
    <property type="molecule type" value="Genomic_DNA"/>
</dbReference>
<dbReference type="GO" id="GO:0009409">
    <property type="term" value="P:response to cold"/>
    <property type="evidence" value="ECO:0007669"/>
    <property type="project" value="UniProtKB-ARBA"/>
</dbReference>
<dbReference type="PANTHER" id="PTHR12409">
    <property type="entry name" value="PREFOLDIN SUBUNIT 3"/>
    <property type="match status" value="1"/>
</dbReference>
<comment type="caution">
    <text evidence="4">The sequence shown here is derived from an EMBL/GenBank/DDBJ whole genome shotgun (WGS) entry which is preliminary data.</text>
</comment>
<name>A0A835W2U2_CHLIN</name>
<protein>
    <recommendedName>
        <fullName evidence="3">Prefoldin subunit 3</fullName>
    </recommendedName>
</protein>
<comment type="similarity">
    <text evidence="1 3">Belongs to the prefoldin subunit alpha family.</text>
</comment>
<dbReference type="GO" id="GO:0006457">
    <property type="term" value="P:protein folding"/>
    <property type="evidence" value="ECO:0007669"/>
    <property type="project" value="UniProtKB-UniRule"/>
</dbReference>
<dbReference type="GO" id="GO:0007021">
    <property type="term" value="P:tubulin complex assembly"/>
    <property type="evidence" value="ECO:0007669"/>
    <property type="project" value="TreeGrafter"/>
</dbReference>
<dbReference type="PIRSF" id="PIRSF016396">
    <property type="entry name" value="Prefoldin_subunit_3"/>
    <property type="match status" value="1"/>
</dbReference>
<proteinExistence type="inferred from homology"/>
<dbReference type="GO" id="GO:0016272">
    <property type="term" value="C:prefoldin complex"/>
    <property type="evidence" value="ECO:0007669"/>
    <property type="project" value="UniProtKB-UniRule"/>
</dbReference>
<dbReference type="CDD" id="cd23156">
    <property type="entry name" value="Prefoldin_3"/>
    <property type="match status" value="1"/>
</dbReference>
<dbReference type="Gene3D" id="1.10.287.370">
    <property type="match status" value="1"/>
</dbReference>
<dbReference type="OrthoDB" id="6375174at2759"/>
<organism evidence="4 5">
    <name type="scientific">Chlamydomonas incerta</name>
    <dbReference type="NCBI Taxonomy" id="51695"/>
    <lineage>
        <taxon>Eukaryota</taxon>
        <taxon>Viridiplantae</taxon>
        <taxon>Chlorophyta</taxon>
        <taxon>core chlorophytes</taxon>
        <taxon>Chlorophyceae</taxon>
        <taxon>CS clade</taxon>
        <taxon>Chlamydomonadales</taxon>
        <taxon>Chlamydomonadaceae</taxon>
        <taxon>Chlamydomonas</taxon>
    </lineage>
</organism>
<dbReference type="GO" id="GO:0005737">
    <property type="term" value="C:cytoplasm"/>
    <property type="evidence" value="ECO:0007669"/>
    <property type="project" value="TreeGrafter"/>
</dbReference>
<dbReference type="InterPro" id="IPR009053">
    <property type="entry name" value="Prefoldin"/>
</dbReference>
<evidence type="ECO:0000256" key="2">
    <source>
        <dbReference type="ARBA" id="ARBA00023186"/>
    </source>
</evidence>
<dbReference type="GO" id="GO:0015631">
    <property type="term" value="F:tubulin binding"/>
    <property type="evidence" value="ECO:0007669"/>
    <property type="project" value="TreeGrafter"/>
</dbReference>
<dbReference type="Pfam" id="PF02996">
    <property type="entry name" value="Prefoldin"/>
    <property type="match status" value="1"/>
</dbReference>
<reference evidence="4" key="1">
    <citation type="journal article" date="2020" name="bioRxiv">
        <title>Comparative genomics of Chlamydomonas.</title>
        <authorList>
            <person name="Craig R.J."/>
            <person name="Hasan A.R."/>
            <person name="Ness R.W."/>
            <person name="Keightley P.D."/>
        </authorList>
    </citation>
    <scope>NUCLEOTIDE SEQUENCE</scope>
    <source>
        <strain evidence="4">SAG 7.73</strain>
    </source>
</reference>
<sequence>MSSEGAGSSSVAAPEAESGGMSVPKAEFIDDVAAFLEGKDADRILSQLQENLRTYRMIQEDLVQKRVRTLTKLPELQRAVEIVKHLIEKQESGEATVTDFQLAEGVYAKAKITGAKTVNLWLGAGVMLEYGLEEALTLLQENEANCRANLKTNEESTAYIKDSITTTEVSMSRIYNHDLERRRKAKDSGRSS</sequence>
<dbReference type="FunFam" id="1.10.287.370:FF:000001">
    <property type="entry name" value="Prefoldin subunit 3"/>
    <property type="match status" value="1"/>
</dbReference>
<accession>A0A835W2U2</accession>
<dbReference type="AlphaFoldDB" id="A0A835W2U2"/>
<comment type="subunit">
    <text evidence="3">Heterohexamer of two PFD-alpha type and four PFD-beta type subunits.</text>
</comment>
<keyword evidence="2 3" id="KW-0143">Chaperone</keyword>
<dbReference type="PANTHER" id="PTHR12409:SF0">
    <property type="entry name" value="PREFOLDIN SUBUNIT 3"/>
    <property type="match status" value="1"/>
</dbReference>
<dbReference type="InterPro" id="IPR004127">
    <property type="entry name" value="Prefoldin_subunit_alpha"/>
</dbReference>
<comment type="function">
    <text evidence="3">Binds specifically to cytosolic chaperonin (c-CPN) and transfers target proteins to it. Binds to nascent polypeptide chain and promotes folding in an environment in which there are many competing pathways for nonnative proteins.</text>
</comment>
<dbReference type="GO" id="GO:0007017">
    <property type="term" value="P:microtubule-based process"/>
    <property type="evidence" value="ECO:0007669"/>
    <property type="project" value="TreeGrafter"/>
</dbReference>
<evidence type="ECO:0000256" key="3">
    <source>
        <dbReference type="PIRNR" id="PIRNR016396"/>
    </source>
</evidence>
<dbReference type="InterPro" id="IPR016655">
    <property type="entry name" value="PFD3"/>
</dbReference>
<evidence type="ECO:0000313" key="5">
    <source>
        <dbReference type="Proteomes" id="UP000650467"/>
    </source>
</evidence>
<evidence type="ECO:0000313" key="4">
    <source>
        <dbReference type="EMBL" id="KAG2438507.1"/>
    </source>
</evidence>